<dbReference type="AlphaFoldDB" id="A0A1T5GBQ8"/>
<dbReference type="EMBL" id="FUYP01000068">
    <property type="protein sequence ID" value="SKC05799.1"/>
    <property type="molecule type" value="Genomic_DNA"/>
</dbReference>
<gene>
    <name evidence="2" type="ORF">SAMN06295937_10683</name>
</gene>
<keyword evidence="1" id="KW-0732">Signal</keyword>
<keyword evidence="3" id="KW-1185">Reference proteome</keyword>
<dbReference type="PROSITE" id="PS51257">
    <property type="entry name" value="PROKAR_LIPOPROTEIN"/>
    <property type="match status" value="1"/>
</dbReference>
<name>A0A1T5GBQ8_9SPHN</name>
<sequence>MKLIFMAALLATGSCLALSAPTAKAQTAETEFNI</sequence>
<proteinExistence type="predicted"/>
<protein>
    <submittedName>
        <fullName evidence="2">Uncharacterized protein</fullName>
    </submittedName>
</protein>
<accession>A0A1T5GBQ8</accession>
<evidence type="ECO:0000256" key="1">
    <source>
        <dbReference type="SAM" id="SignalP"/>
    </source>
</evidence>
<feature type="non-terminal residue" evidence="2">
    <location>
        <position position="34"/>
    </location>
</feature>
<evidence type="ECO:0000313" key="2">
    <source>
        <dbReference type="EMBL" id="SKC05799.1"/>
    </source>
</evidence>
<feature type="signal peptide" evidence="1">
    <location>
        <begin position="1"/>
        <end position="25"/>
    </location>
</feature>
<feature type="chain" id="PRO_5012685087" evidence="1">
    <location>
        <begin position="26"/>
        <end position="34"/>
    </location>
</feature>
<organism evidence="2 3">
    <name type="scientific">Sphingopyxis flava</name>
    <dbReference type="NCBI Taxonomy" id="1507287"/>
    <lineage>
        <taxon>Bacteria</taxon>
        <taxon>Pseudomonadati</taxon>
        <taxon>Pseudomonadota</taxon>
        <taxon>Alphaproteobacteria</taxon>
        <taxon>Sphingomonadales</taxon>
        <taxon>Sphingomonadaceae</taxon>
        <taxon>Sphingopyxis</taxon>
    </lineage>
</organism>
<dbReference type="Proteomes" id="UP000190044">
    <property type="component" value="Unassembled WGS sequence"/>
</dbReference>
<reference evidence="3" key="1">
    <citation type="submission" date="2017-02" db="EMBL/GenBank/DDBJ databases">
        <authorList>
            <person name="Varghese N."/>
            <person name="Submissions S."/>
        </authorList>
    </citation>
    <scope>NUCLEOTIDE SEQUENCE [LARGE SCALE GENOMIC DNA]</scope>
    <source>
        <strain evidence="3">R11H</strain>
    </source>
</reference>
<evidence type="ECO:0000313" key="3">
    <source>
        <dbReference type="Proteomes" id="UP000190044"/>
    </source>
</evidence>